<feature type="region of interest" description="Disordered" evidence="1">
    <location>
        <begin position="50"/>
        <end position="92"/>
    </location>
</feature>
<dbReference type="EMBL" id="JAWQEG010000791">
    <property type="protein sequence ID" value="KAK3885501.1"/>
    <property type="molecule type" value="Genomic_DNA"/>
</dbReference>
<dbReference type="PANTHER" id="PTHR46888">
    <property type="entry name" value="ZINC KNUCKLE DOMAINCONTAINING PROTEIN-RELATED"/>
    <property type="match status" value="1"/>
</dbReference>
<dbReference type="AlphaFoldDB" id="A0AAE1KTS0"/>
<protein>
    <submittedName>
        <fullName evidence="2">Uncharacterized protein</fullName>
    </submittedName>
</protein>
<evidence type="ECO:0000313" key="2">
    <source>
        <dbReference type="EMBL" id="KAK3885501.1"/>
    </source>
</evidence>
<organism evidence="2 3">
    <name type="scientific">Petrolisthes cinctipes</name>
    <name type="common">Flat porcelain crab</name>
    <dbReference type="NCBI Taxonomy" id="88211"/>
    <lineage>
        <taxon>Eukaryota</taxon>
        <taxon>Metazoa</taxon>
        <taxon>Ecdysozoa</taxon>
        <taxon>Arthropoda</taxon>
        <taxon>Crustacea</taxon>
        <taxon>Multicrustacea</taxon>
        <taxon>Malacostraca</taxon>
        <taxon>Eumalacostraca</taxon>
        <taxon>Eucarida</taxon>
        <taxon>Decapoda</taxon>
        <taxon>Pleocyemata</taxon>
        <taxon>Anomura</taxon>
        <taxon>Galatheoidea</taxon>
        <taxon>Porcellanidae</taxon>
        <taxon>Petrolisthes</taxon>
    </lineage>
</organism>
<comment type="caution">
    <text evidence="2">The sequence shown here is derived from an EMBL/GenBank/DDBJ whole genome shotgun (WGS) entry which is preliminary data.</text>
</comment>
<evidence type="ECO:0000256" key="1">
    <source>
        <dbReference type="SAM" id="MobiDB-lite"/>
    </source>
</evidence>
<gene>
    <name evidence="2" type="ORF">Pcinc_010242</name>
</gene>
<dbReference type="Proteomes" id="UP001286313">
    <property type="component" value="Unassembled WGS sequence"/>
</dbReference>
<sequence>MKNFVETERAYQGKVEAQVRRDRYEQREYELQRQERESRNLAQQLEILQLHQSQPNRSCEEGEERTDTQPGQRFSGVKANRPTVPPFDSNKDDLDSYLRRFERFAIAAGWDRQTWAVILSSHLQGVALDVYSRLSQQEAEQYHGRP</sequence>
<proteinExistence type="predicted"/>
<keyword evidence="3" id="KW-1185">Reference proteome</keyword>
<name>A0AAE1KTS0_PETCI</name>
<reference evidence="2" key="1">
    <citation type="submission" date="2023-10" db="EMBL/GenBank/DDBJ databases">
        <title>Genome assemblies of two species of porcelain crab, Petrolisthes cinctipes and Petrolisthes manimaculis (Anomura: Porcellanidae).</title>
        <authorList>
            <person name="Angst P."/>
        </authorList>
    </citation>
    <scope>NUCLEOTIDE SEQUENCE</scope>
    <source>
        <strain evidence="2">PB745_01</strain>
        <tissue evidence="2">Gill</tissue>
    </source>
</reference>
<evidence type="ECO:0000313" key="3">
    <source>
        <dbReference type="Proteomes" id="UP001286313"/>
    </source>
</evidence>
<accession>A0AAE1KTS0</accession>
<dbReference type="PANTHER" id="PTHR46888:SF1">
    <property type="entry name" value="RIBONUCLEASE H"/>
    <property type="match status" value="1"/>
</dbReference>